<dbReference type="Pfam" id="PF12937">
    <property type="entry name" value="F-box-like"/>
    <property type="match status" value="1"/>
</dbReference>
<gene>
    <name evidence="2" type="ORF">psal_cds_974</name>
</gene>
<dbReference type="SUPFAM" id="SSF81383">
    <property type="entry name" value="F-box domain"/>
    <property type="match status" value="1"/>
</dbReference>
<dbReference type="GeneID" id="16606921"/>
<dbReference type="RefSeq" id="YP_008438208.2">
    <property type="nucleotide sequence ID" value="NC_022098.1"/>
</dbReference>
<sequence>MALDSLPDELLVAVLSWAEPKTVGRMAMACRRMATLCDDDALWSAVLIRILGLAMASAADRIIQNVPRKTIVRLLLSAQVDITSSVPALGIVRDWTSAFTGGKLLPPSGTVQSCRVLVPLLHVVTVKLLAGRAAAEFYHPLHQVRVWMADQLPSGAWASLRLVSASTLSILYPRDVPWWAAALAASVPVQEPVIAVHLLVINGRLGNLSLGEPVPPVVPACVARAAAAVPVEVGTPFPSAWYACDSGYLCHLAGCLCRP</sequence>
<dbReference type="Proteomes" id="UP000204584">
    <property type="component" value="Segment"/>
</dbReference>
<dbReference type="EMBL" id="KC977571">
    <property type="protein sequence ID" value="AGO85134.2"/>
    <property type="molecule type" value="Genomic_DNA"/>
</dbReference>
<name>S4VWU9_9VIRU</name>
<evidence type="ECO:0000259" key="1">
    <source>
        <dbReference type="PROSITE" id="PS50181"/>
    </source>
</evidence>
<accession>S4VWU9</accession>
<keyword evidence="3" id="KW-1185">Reference proteome</keyword>
<evidence type="ECO:0000313" key="3">
    <source>
        <dbReference type="Proteomes" id="UP000204584"/>
    </source>
</evidence>
<proteinExistence type="predicted"/>
<dbReference type="InterPro" id="IPR036047">
    <property type="entry name" value="F-box-like_dom_sf"/>
</dbReference>
<dbReference type="KEGG" id="vg:16606921"/>
<reference evidence="2 3" key="1">
    <citation type="journal article" date="2013" name="Science">
        <title>Pandoraviruses: amoeba viruses with genomes up to 2.5 Mb reaching that of parasitic eukaryotes.</title>
        <authorList>
            <person name="Philippe N."/>
            <person name="Legendre M."/>
            <person name="Doutre G."/>
            <person name="Coute Y."/>
            <person name="Poirot O."/>
            <person name="Lescot M."/>
            <person name="Arslan D."/>
            <person name="Seltzer V."/>
            <person name="Bertaux L."/>
            <person name="Bruley C."/>
            <person name="Garin J."/>
            <person name="Claverie J.M."/>
            <person name="Abergel C."/>
        </authorList>
    </citation>
    <scope>NUCLEOTIDE SEQUENCE [LARGE SCALE GENOMIC DNA]</scope>
</reference>
<dbReference type="InterPro" id="IPR001810">
    <property type="entry name" value="F-box_dom"/>
</dbReference>
<dbReference type="Gene3D" id="1.20.1280.50">
    <property type="match status" value="1"/>
</dbReference>
<organism evidence="2 3">
    <name type="scientific">Pandoravirus salinus</name>
    <dbReference type="NCBI Taxonomy" id="1349410"/>
    <lineage>
        <taxon>Viruses</taxon>
        <taxon>Pandoravirus</taxon>
    </lineage>
</organism>
<evidence type="ECO:0000313" key="2">
    <source>
        <dbReference type="EMBL" id="AGO85134.2"/>
    </source>
</evidence>
<dbReference type="PROSITE" id="PS50181">
    <property type="entry name" value="FBOX"/>
    <property type="match status" value="1"/>
</dbReference>
<protein>
    <submittedName>
        <fullName evidence="2">F-box domain containing protein</fullName>
    </submittedName>
</protein>
<feature type="domain" description="F-box" evidence="1">
    <location>
        <begin position="1"/>
        <end position="46"/>
    </location>
</feature>